<name>A0AAV8XQU1_9CUCU</name>
<comment type="caution">
    <text evidence="2">The sequence shown here is derived from an EMBL/GenBank/DDBJ whole genome shotgun (WGS) entry which is preliminary data.</text>
</comment>
<dbReference type="PANTHER" id="PTHR15208">
    <property type="entry name" value="RECEPTOR-BINDING CANCER ANTIGEN EXPRESSED ON SISO CELLS CANCER ASSOCIATED SURFACE ANTIGEN RCAS1 ESTROGEN RECEPTOR-BINDING FRAGMENT- ASSOCIATED GENE 9 PROTEIN"/>
    <property type="match status" value="1"/>
</dbReference>
<evidence type="ECO:0000313" key="2">
    <source>
        <dbReference type="EMBL" id="KAJ8940953.1"/>
    </source>
</evidence>
<reference evidence="2" key="1">
    <citation type="journal article" date="2023" name="Insect Mol. Biol.">
        <title>Genome sequencing provides insights into the evolution of gene families encoding plant cell wall-degrading enzymes in longhorned beetles.</title>
        <authorList>
            <person name="Shin N.R."/>
            <person name="Okamura Y."/>
            <person name="Kirsch R."/>
            <person name="Pauchet Y."/>
        </authorList>
    </citation>
    <scope>NUCLEOTIDE SEQUENCE</scope>
    <source>
        <strain evidence="2">AMC_N1</strain>
    </source>
</reference>
<dbReference type="PANTHER" id="PTHR15208:SF2">
    <property type="entry name" value="RECEPTOR-BINDING CANCER ANTIGEN EXPRESSED ON SISO CELLS"/>
    <property type="match status" value="1"/>
</dbReference>
<accession>A0AAV8XQU1</accession>
<proteinExistence type="predicted"/>
<evidence type="ECO:0008006" key="4">
    <source>
        <dbReference type="Google" id="ProtNLM"/>
    </source>
</evidence>
<organism evidence="2 3">
    <name type="scientific">Aromia moschata</name>
    <dbReference type="NCBI Taxonomy" id="1265417"/>
    <lineage>
        <taxon>Eukaryota</taxon>
        <taxon>Metazoa</taxon>
        <taxon>Ecdysozoa</taxon>
        <taxon>Arthropoda</taxon>
        <taxon>Hexapoda</taxon>
        <taxon>Insecta</taxon>
        <taxon>Pterygota</taxon>
        <taxon>Neoptera</taxon>
        <taxon>Endopterygota</taxon>
        <taxon>Coleoptera</taxon>
        <taxon>Polyphaga</taxon>
        <taxon>Cucujiformia</taxon>
        <taxon>Chrysomeloidea</taxon>
        <taxon>Cerambycidae</taxon>
        <taxon>Cerambycinae</taxon>
        <taxon>Callichromatini</taxon>
        <taxon>Aromia</taxon>
    </lineage>
</organism>
<dbReference type="InterPro" id="IPR017025">
    <property type="entry name" value="Cancer-assoc_antigen_RCAS1"/>
</dbReference>
<gene>
    <name evidence="2" type="ORF">NQ318_006804</name>
</gene>
<feature type="region of interest" description="Disordered" evidence="1">
    <location>
        <begin position="169"/>
        <end position="190"/>
    </location>
</feature>
<protein>
    <recommendedName>
        <fullName evidence="4">Receptor-binding cancer antigen expressed on SiSo cells</fullName>
    </recommendedName>
</protein>
<dbReference type="Proteomes" id="UP001162162">
    <property type="component" value="Unassembled WGS sequence"/>
</dbReference>
<dbReference type="PIRSF" id="PIRSF034247">
    <property type="entry name" value="RCAS1"/>
    <property type="match status" value="1"/>
</dbReference>
<evidence type="ECO:0000313" key="3">
    <source>
        <dbReference type="Proteomes" id="UP001162162"/>
    </source>
</evidence>
<dbReference type="AlphaFoldDB" id="A0AAV8XQU1"/>
<sequence>MIVTVLLNKIKSLLLIFANLFRRALCCFRRRRRSSCDTVPLTHVISNSEQEGKAEFQNWGEWEDCDSKPKTVQDHIELYRKQAEKLKQQQDAPDSEEQLNFFEDMAPKITRQTKVLIDTGHCEGGGASNRLNFIEDAVSVVPSLELREWEETSGWEGENLDHDAQKALREKRGWTARGEHGSSTRNGWRR</sequence>
<keyword evidence="3" id="KW-1185">Reference proteome</keyword>
<dbReference type="EMBL" id="JAPWTK010000398">
    <property type="protein sequence ID" value="KAJ8940953.1"/>
    <property type="molecule type" value="Genomic_DNA"/>
</dbReference>
<evidence type="ECO:0000256" key="1">
    <source>
        <dbReference type="SAM" id="MobiDB-lite"/>
    </source>
</evidence>
<feature type="compositionally biased region" description="Basic and acidic residues" evidence="1">
    <location>
        <begin position="169"/>
        <end position="182"/>
    </location>
</feature>
<dbReference type="GO" id="GO:0030141">
    <property type="term" value="C:secretory granule"/>
    <property type="evidence" value="ECO:0007669"/>
    <property type="project" value="TreeGrafter"/>
</dbReference>